<sequence length="357" mass="40893">MKILYISTRIDGSGGLQRSLSVRLNHLAKIGYEIYLLTTNSENLPIYFPLDKRIIQIDRQNVSDLFSYKKLIQTTYKEINPDLVIVTDNGLKGFLIPFLIPENAKTVYELHSTKDQLITDNNKLFGILGISKILISISSKKFNAFIVLSKNEARKWNLKNLYVIPNPITIPNSKQSSLQNKKVIFVGRLKLVKGVDFLIQIWDKVNQKHPDWTLEVYGEKFSEFDIQKTINEKGLGNSIFVHEPVSEIEEKYSEASIFLMTSRIEPFGLVLTEAMSCGLPCVSFDAPTGPSSIIENEHNGFLISCFDIELFSTKVIELIENENLRIQMGKNAKKSSEKYNREKIMQQWIMLYNKVIN</sequence>
<organism evidence="2 3">
    <name type="scientific">Flavobacterium azooxidireducens</name>
    <dbReference type="NCBI Taxonomy" id="1871076"/>
    <lineage>
        <taxon>Bacteria</taxon>
        <taxon>Pseudomonadati</taxon>
        <taxon>Bacteroidota</taxon>
        <taxon>Flavobacteriia</taxon>
        <taxon>Flavobacteriales</taxon>
        <taxon>Flavobacteriaceae</taxon>
        <taxon>Flavobacterium</taxon>
    </lineage>
</organism>
<feature type="domain" description="Glycosyl transferase family 1" evidence="1">
    <location>
        <begin position="172"/>
        <end position="334"/>
    </location>
</feature>
<dbReference type="PANTHER" id="PTHR12526:SF630">
    <property type="entry name" value="GLYCOSYLTRANSFERASE"/>
    <property type="match status" value="1"/>
</dbReference>
<gene>
    <name evidence="2" type="ORF">M0M57_13060</name>
</gene>
<reference evidence="2" key="1">
    <citation type="submission" date="2022-04" db="EMBL/GenBank/DDBJ databases">
        <title>Consumption of N2O by Flavobacterium azooxidireducens sp. nov. isolated from Decomposing Leaf Litter of Phragmites australis (Cav.).</title>
        <authorList>
            <person name="Behrendt U."/>
            <person name="Spanner T."/>
            <person name="Augustin J."/>
            <person name="Horn M.A."/>
            <person name="Kolb S."/>
            <person name="Ulrich A."/>
        </authorList>
    </citation>
    <scope>NUCLEOTIDE SEQUENCE</scope>
    <source>
        <strain evidence="2">IGB 4-14</strain>
    </source>
</reference>
<evidence type="ECO:0000259" key="1">
    <source>
        <dbReference type="Pfam" id="PF00534"/>
    </source>
</evidence>
<dbReference type="CDD" id="cd03820">
    <property type="entry name" value="GT4_AmsD-like"/>
    <property type="match status" value="1"/>
</dbReference>
<proteinExistence type="predicted"/>
<dbReference type="Pfam" id="PF00534">
    <property type="entry name" value="Glycos_transf_1"/>
    <property type="match status" value="1"/>
</dbReference>
<dbReference type="Proteomes" id="UP000830583">
    <property type="component" value="Chromosome"/>
</dbReference>
<dbReference type="PANTHER" id="PTHR12526">
    <property type="entry name" value="GLYCOSYLTRANSFERASE"/>
    <property type="match status" value="1"/>
</dbReference>
<dbReference type="InterPro" id="IPR001296">
    <property type="entry name" value="Glyco_trans_1"/>
</dbReference>
<dbReference type="EMBL" id="CP096205">
    <property type="protein sequence ID" value="UPQ78545.1"/>
    <property type="molecule type" value="Genomic_DNA"/>
</dbReference>
<dbReference type="RefSeq" id="WP_248433469.1">
    <property type="nucleotide sequence ID" value="NZ_CP096205.1"/>
</dbReference>
<evidence type="ECO:0000313" key="2">
    <source>
        <dbReference type="EMBL" id="UPQ78545.1"/>
    </source>
</evidence>
<protein>
    <submittedName>
        <fullName evidence="2">Glycosyltransferase family 4 protein</fullName>
    </submittedName>
</protein>
<dbReference type="Gene3D" id="3.40.50.2000">
    <property type="entry name" value="Glycogen Phosphorylase B"/>
    <property type="match status" value="2"/>
</dbReference>
<dbReference type="SUPFAM" id="SSF53756">
    <property type="entry name" value="UDP-Glycosyltransferase/glycogen phosphorylase"/>
    <property type="match status" value="1"/>
</dbReference>
<evidence type="ECO:0000313" key="3">
    <source>
        <dbReference type="Proteomes" id="UP000830583"/>
    </source>
</evidence>
<name>A0ABY4KCM2_9FLAO</name>
<keyword evidence="3" id="KW-1185">Reference proteome</keyword>
<accession>A0ABY4KCM2</accession>